<evidence type="ECO:0000256" key="1">
    <source>
        <dbReference type="ARBA" id="ARBA00004651"/>
    </source>
</evidence>
<dbReference type="InterPro" id="IPR001182">
    <property type="entry name" value="FtsW/RodA"/>
</dbReference>
<protein>
    <recommendedName>
        <fullName evidence="17">Probable peptidoglycan glycosyltransferase FtsW</fullName>
        <ecNumber evidence="19">2.4.99.28</ecNumber>
    </recommendedName>
    <alternativeName>
        <fullName evidence="18">Cell division protein FtsW</fullName>
    </alternativeName>
    <alternativeName>
        <fullName evidence="15">Cell wall polymerase</fullName>
    </alternativeName>
    <alternativeName>
        <fullName evidence="14">Peptidoglycan polymerase</fullName>
    </alternativeName>
</protein>
<keyword evidence="10 21" id="KW-1133">Transmembrane helix</keyword>
<comment type="subcellular location">
    <subcellularLocation>
        <location evidence="1">Cell membrane</location>
        <topology evidence="1">Multi-pass membrane protein</topology>
    </subcellularLocation>
</comment>
<feature type="transmembrane region" description="Helical" evidence="21">
    <location>
        <begin position="339"/>
        <end position="360"/>
    </location>
</feature>
<evidence type="ECO:0000256" key="16">
    <source>
        <dbReference type="ARBA" id="ARBA00038053"/>
    </source>
</evidence>
<feature type="transmembrane region" description="Helical" evidence="21">
    <location>
        <begin position="137"/>
        <end position="158"/>
    </location>
</feature>
<keyword evidence="9" id="KW-0573">Peptidoglycan synthesis</keyword>
<evidence type="ECO:0000256" key="19">
    <source>
        <dbReference type="ARBA" id="ARBA00044770"/>
    </source>
</evidence>
<keyword evidence="13" id="KW-0961">Cell wall biogenesis/degradation</keyword>
<feature type="transmembrane region" description="Helical" evidence="21">
    <location>
        <begin position="12"/>
        <end position="34"/>
    </location>
</feature>
<dbReference type="InterPro" id="IPR018365">
    <property type="entry name" value="Cell_cycle_FtsW-rel_CS"/>
</dbReference>
<dbReference type="EMBL" id="PFAJ01000035">
    <property type="protein sequence ID" value="PIR97232.1"/>
    <property type="molecule type" value="Genomic_DNA"/>
</dbReference>
<comment type="pathway">
    <text evidence="2">Cell wall biogenesis; peptidoglycan biosynthesis.</text>
</comment>
<keyword evidence="3" id="KW-1003">Cell membrane</keyword>
<evidence type="ECO:0000313" key="23">
    <source>
        <dbReference type="Proteomes" id="UP000230557"/>
    </source>
</evidence>
<dbReference type="GO" id="GO:0051301">
    <property type="term" value="P:cell division"/>
    <property type="evidence" value="ECO:0007669"/>
    <property type="project" value="UniProtKB-KW"/>
</dbReference>
<evidence type="ECO:0000256" key="6">
    <source>
        <dbReference type="ARBA" id="ARBA00022679"/>
    </source>
</evidence>
<dbReference type="GO" id="GO:0071555">
    <property type="term" value="P:cell wall organization"/>
    <property type="evidence" value="ECO:0007669"/>
    <property type="project" value="UniProtKB-KW"/>
</dbReference>
<evidence type="ECO:0000256" key="2">
    <source>
        <dbReference type="ARBA" id="ARBA00004752"/>
    </source>
</evidence>
<keyword evidence="12" id="KW-0131">Cell cycle</keyword>
<evidence type="ECO:0000256" key="14">
    <source>
        <dbReference type="ARBA" id="ARBA00032370"/>
    </source>
</evidence>
<evidence type="ECO:0000256" key="5">
    <source>
        <dbReference type="ARBA" id="ARBA00022676"/>
    </source>
</evidence>
<sequence length="365" mass="39483">MKLKRKPFDKRIFGLTTLMSIIGLVAISSASAVLSFQRFGHTNYYLTRQGIFFILGFAAMLFVSRVDYRFFKKYSPFILLISFLSLLLVLIPGIGVEIGGSRRWINLGITFLQPSEFAKLAIIFYLAAWFATRKEQVIYFSTGVLPPLVVSGAAGALILLEPDFGSTAAIALIALSIFFAGGVKISHLAGLLVTGVGVGWLAVQAAPYRLARITSFLDPQADPLGISYQINQALLAIGSGGFWGQGFGYSRQKFNFLPEPLGDSIFAVMAEELGFLRVGTILFLFIIFAILGFVVARKAQDSFGTLVAVGITSWVVFQTVFNVGAMVGILPLTGIPLPFISYGGSAMLANMIGVGILLNISRQES</sequence>
<dbReference type="GO" id="GO:0005886">
    <property type="term" value="C:plasma membrane"/>
    <property type="evidence" value="ECO:0007669"/>
    <property type="project" value="UniProtKB-SubCell"/>
</dbReference>
<comment type="similarity">
    <text evidence="16">Belongs to the SEDS family. FtsW subfamily.</text>
</comment>
<organism evidence="22 23">
    <name type="scientific">Candidatus Doudnabacteria bacterium CG10_big_fil_rev_8_21_14_0_10_41_10</name>
    <dbReference type="NCBI Taxonomy" id="1974551"/>
    <lineage>
        <taxon>Bacteria</taxon>
        <taxon>Candidatus Doudnaibacteriota</taxon>
    </lineage>
</organism>
<evidence type="ECO:0000256" key="13">
    <source>
        <dbReference type="ARBA" id="ARBA00023316"/>
    </source>
</evidence>
<keyword evidence="7 21" id="KW-0812">Transmembrane</keyword>
<dbReference type="Pfam" id="PF01098">
    <property type="entry name" value="FTSW_RODA_SPOVE"/>
    <property type="match status" value="1"/>
</dbReference>
<evidence type="ECO:0000313" key="22">
    <source>
        <dbReference type="EMBL" id="PIR97232.1"/>
    </source>
</evidence>
<keyword evidence="8" id="KW-0133">Cell shape</keyword>
<keyword evidence="11 21" id="KW-0472">Membrane</keyword>
<dbReference type="PANTHER" id="PTHR30474">
    <property type="entry name" value="CELL CYCLE PROTEIN"/>
    <property type="match status" value="1"/>
</dbReference>
<evidence type="ECO:0000256" key="11">
    <source>
        <dbReference type="ARBA" id="ARBA00023136"/>
    </source>
</evidence>
<dbReference type="NCBIfam" id="TIGR02614">
    <property type="entry name" value="ftsW"/>
    <property type="match status" value="1"/>
</dbReference>
<evidence type="ECO:0000256" key="20">
    <source>
        <dbReference type="ARBA" id="ARBA00049902"/>
    </source>
</evidence>
<dbReference type="GO" id="GO:0015648">
    <property type="term" value="F:lipid-linked peptidoglycan transporter activity"/>
    <property type="evidence" value="ECO:0007669"/>
    <property type="project" value="TreeGrafter"/>
</dbReference>
<feature type="transmembrane region" description="Helical" evidence="21">
    <location>
        <begin position="303"/>
        <end position="327"/>
    </location>
</feature>
<dbReference type="AlphaFoldDB" id="A0A2H0VDQ0"/>
<keyword evidence="4" id="KW-0132">Cell division</keyword>
<comment type="caution">
    <text evidence="22">The sequence shown here is derived from an EMBL/GenBank/DDBJ whole genome shotgun (WGS) entry which is preliminary data.</text>
</comment>
<keyword evidence="5" id="KW-0328">Glycosyltransferase</keyword>
<dbReference type="PROSITE" id="PS00428">
    <property type="entry name" value="FTSW_RODA_SPOVE"/>
    <property type="match status" value="1"/>
</dbReference>
<reference evidence="23" key="1">
    <citation type="submission" date="2017-09" db="EMBL/GenBank/DDBJ databases">
        <title>Depth-based differentiation of microbial function through sediment-hosted aquifers and enrichment of novel symbionts in the deep terrestrial subsurface.</title>
        <authorList>
            <person name="Probst A.J."/>
            <person name="Ladd B."/>
            <person name="Jarett J.K."/>
            <person name="Geller-Mcgrath D.E."/>
            <person name="Sieber C.M.K."/>
            <person name="Emerson J.B."/>
            <person name="Anantharaman K."/>
            <person name="Thomas B.C."/>
            <person name="Malmstrom R."/>
            <person name="Stieglmeier M."/>
            <person name="Klingl A."/>
            <person name="Woyke T."/>
            <person name="Ryan C.M."/>
            <person name="Banfield J.F."/>
        </authorList>
    </citation>
    <scope>NUCLEOTIDE SEQUENCE [LARGE SCALE GENOMIC DNA]</scope>
</reference>
<evidence type="ECO:0000256" key="3">
    <source>
        <dbReference type="ARBA" id="ARBA00022475"/>
    </source>
</evidence>
<dbReference type="InterPro" id="IPR013437">
    <property type="entry name" value="FtsW"/>
</dbReference>
<feature type="transmembrane region" description="Helical" evidence="21">
    <location>
        <begin position="46"/>
        <end position="64"/>
    </location>
</feature>
<accession>A0A2H0VDQ0</accession>
<proteinExistence type="inferred from homology"/>
<gene>
    <name evidence="22" type="primary">ftsW</name>
    <name evidence="22" type="ORF">COT91_02560</name>
</gene>
<dbReference type="PANTHER" id="PTHR30474:SF2">
    <property type="entry name" value="PEPTIDOGLYCAN GLYCOSYLTRANSFERASE FTSW-RELATED"/>
    <property type="match status" value="1"/>
</dbReference>
<dbReference type="GO" id="GO:0008955">
    <property type="term" value="F:peptidoglycan glycosyltransferase activity"/>
    <property type="evidence" value="ECO:0007669"/>
    <property type="project" value="UniProtKB-EC"/>
</dbReference>
<evidence type="ECO:0000256" key="7">
    <source>
        <dbReference type="ARBA" id="ARBA00022692"/>
    </source>
</evidence>
<evidence type="ECO:0000256" key="8">
    <source>
        <dbReference type="ARBA" id="ARBA00022960"/>
    </source>
</evidence>
<evidence type="ECO:0000256" key="17">
    <source>
        <dbReference type="ARBA" id="ARBA00041185"/>
    </source>
</evidence>
<evidence type="ECO:0000256" key="10">
    <source>
        <dbReference type="ARBA" id="ARBA00022989"/>
    </source>
</evidence>
<feature type="transmembrane region" description="Helical" evidence="21">
    <location>
        <begin position="164"/>
        <end position="181"/>
    </location>
</feature>
<dbReference type="GO" id="GO:0008360">
    <property type="term" value="P:regulation of cell shape"/>
    <property type="evidence" value="ECO:0007669"/>
    <property type="project" value="UniProtKB-KW"/>
</dbReference>
<evidence type="ECO:0000256" key="9">
    <source>
        <dbReference type="ARBA" id="ARBA00022984"/>
    </source>
</evidence>
<evidence type="ECO:0000256" key="18">
    <source>
        <dbReference type="ARBA" id="ARBA00041418"/>
    </source>
</evidence>
<keyword evidence="6" id="KW-0808">Transferase</keyword>
<feature type="transmembrane region" description="Helical" evidence="21">
    <location>
        <begin position="188"/>
        <end position="208"/>
    </location>
</feature>
<feature type="transmembrane region" description="Helical" evidence="21">
    <location>
        <begin position="107"/>
        <end position="130"/>
    </location>
</feature>
<evidence type="ECO:0000256" key="4">
    <source>
        <dbReference type="ARBA" id="ARBA00022618"/>
    </source>
</evidence>
<evidence type="ECO:0000256" key="15">
    <source>
        <dbReference type="ARBA" id="ARBA00033270"/>
    </source>
</evidence>
<dbReference type="EC" id="2.4.99.28" evidence="19"/>
<comment type="catalytic activity">
    <reaction evidence="20">
        <text>[GlcNAc-(1-&gt;4)-Mur2Ac(oyl-L-Ala-gamma-D-Glu-L-Lys-D-Ala-D-Ala)](n)-di-trans,octa-cis-undecaprenyl diphosphate + beta-D-GlcNAc-(1-&gt;4)-Mur2Ac(oyl-L-Ala-gamma-D-Glu-L-Lys-D-Ala-D-Ala)-di-trans,octa-cis-undecaprenyl diphosphate = [GlcNAc-(1-&gt;4)-Mur2Ac(oyl-L-Ala-gamma-D-Glu-L-Lys-D-Ala-D-Ala)](n+1)-di-trans,octa-cis-undecaprenyl diphosphate + di-trans,octa-cis-undecaprenyl diphosphate + H(+)</text>
        <dbReference type="Rhea" id="RHEA:23708"/>
        <dbReference type="Rhea" id="RHEA-COMP:9602"/>
        <dbReference type="Rhea" id="RHEA-COMP:9603"/>
        <dbReference type="ChEBI" id="CHEBI:15378"/>
        <dbReference type="ChEBI" id="CHEBI:58405"/>
        <dbReference type="ChEBI" id="CHEBI:60033"/>
        <dbReference type="ChEBI" id="CHEBI:78435"/>
        <dbReference type="EC" id="2.4.99.28"/>
    </reaction>
</comment>
<feature type="transmembrane region" description="Helical" evidence="21">
    <location>
        <begin position="76"/>
        <end position="95"/>
    </location>
</feature>
<evidence type="ECO:0000256" key="12">
    <source>
        <dbReference type="ARBA" id="ARBA00023306"/>
    </source>
</evidence>
<evidence type="ECO:0000256" key="21">
    <source>
        <dbReference type="SAM" id="Phobius"/>
    </source>
</evidence>
<name>A0A2H0VDQ0_9BACT</name>
<dbReference type="GO" id="GO:0032153">
    <property type="term" value="C:cell division site"/>
    <property type="evidence" value="ECO:0007669"/>
    <property type="project" value="TreeGrafter"/>
</dbReference>
<feature type="transmembrane region" description="Helical" evidence="21">
    <location>
        <begin position="274"/>
        <end position="296"/>
    </location>
</feature>
<dbReference type="Proteomes" id="UP000230557">
    <property type="component" value="Unassembled WGS sequence"/>
</dbReference>
<dbReference type="GO" id="GO:0009252">
    <property type="term" value="P:peptidoglycan biosynthetic process"/>
    <property type="evidence" value="ECO:0007669"/>
    <property type="project" value="UniProtKB-KW"/>
</dbReference>